<keyword evidence="3" id="KW-1185">Reference proteome</keyword>
<keyword evidence="1" id="KW-0732">Signal</keyword>
<dbReference type="RefSeq" id="WP_040008387.1">
    <property type="nucleotide sequence ID" value="NZ_CP009574.1"/>
</dbReference>
<dbReference type="KEGG" id="frf:LO80_02930"/>
<accession>A0A097EN88</accession>
<name>A0A097EN88_9GAMM</name>
<dbReference type="OrthoDB" id="5605636at2"/>
<dbReference type="STRING" id="1547445.LO80_02930"/>
<gene>
    <name evidence="2" type="ORF">LO80_02930</name>
</gene>
<dbReference type="AlphaFoldDB" id="A0A097EN88"/>
<sequence>MKKTLTIALLSSIAVTSVYATTAGDIKDAAASYSQASLDNENSLINQTGNFYNDVSTNRDHLAKSYVGYKTVGLKTKAVDYKKYADEKLVAKKNKLSEREKIAKEAKGLKKAKAWKNVLSSKIEVEKQRGRVRAAAKAVEVFNNFNNDGYYKAKQAEGKTLKNTYVLGYKDFNSGYITPAQKDITSAFNAAKALNYTDYKTNINAFWNLNLSIWNNDSNLDENGQKFNEFLNTVTIEAISQVTNKTAKDSVEEYAKANRLAFLVTTLGNSEAELTSFINKNQGTNLYMACTNSAQNVANNQNVADVMYTIKALQNEQEISGVIHSVLESLKIDNNYPLINLKDQVGKTTAEILKTIIGDQGVITVDSSYNLRVDIAGIAAPQISKAVADNKIYTEVLKSQDLLIGNNTCSFDAVNTDASNGNKVAQALQAAVNHYANEYAKETGLPVDNATKEKVLLALEAILYNKIDTSIN</sequence>
<organism evidence="2 3">
    <name type="scientific">Candidatus Francisella endociliophora</name>
    <dbReference type="NCBI Taxonomy" id="653937"/>
    <lineage>
        <taxon>Bacteria</taxon>
        <taxon>Pseudomonadati</taxon>
        <taxon>Pseudomonadota</taxon>
        <taxon>Gammaproteobacteria</taxon>
        <taxon>Thiotrichales</taxon>
        <taxon>Francisellaceae</taxon>
        <taxon>Francisella</taxon>
    </lineage>
</organism>
<feature type="chain" id="PRO_5001934864" evidence="1">
    <location>
        <begin position="21"/>
        <end position="472"/>
    </location>
</feature>
<evidence type="ECO:0000313" key="2">
    <source>
        <dbReference type="EMBL" id="AIT09031.1"/>
    </source>
</evidence>
<dbReference type="Proteomes" id="UP000029672">
    <property type="component" value="Chromosome"/>
</dbReference>
<dbReference type="EMBL" id="CP009574">
    <property type="protein sequence ID" value="AIT09031.1"/>
    <property type="molecule type" value="Genomic_DNA"/>
</dbReference>
<dbReference type="HOGENOM" id="CLU_563552_0_0_6"/>
<evidence type="ECO:0000313" key="3">
    <source>
        <dbReference type="Proteomes" id="UP000029672"/>
    </source>
</evidence>
<proteinExistence type="predicted"/>
<evidence type="ECO:0000256" key="1">
    <source>
        <dbReference type="SAM" id="SignalP"/>
    </source>
</evidence>
<protein>
    <submittedName>
        <fullName evidence="2">Uncharacterized protein</fullName>
    </submittedName>
</protein>
<reference evidence="2 3" key="1">
    <citation type="submission" date="2014-10" db="EMBL/GenBank/DDBJ databases">
        <title>Whole genome sequence of Francisella endociliophora strain FSC1006, isolated from a laboratory culture of the marine ciliate Euplotes raikovi.</title>
        <authorList>
            <person name="Granberg M."/>
            <person name="Backman S."/>
            <person name="Lundmark E."/>
            <person name="Nilsson E."/>
            <person name="Karlsson E."/>
            <person name="Thelaus J."/>
            <person name="Ohrman C."/>
            <person name="Larkeryd A."/>
            <person name="Stenberg P."/>
        </authorList>
    </citation>
    <scope>NUCLEOTIDE SEQUENCE [LARGE SCALE GENOMIC DNA]</scope>
    <source>
        <strain evidence="2 3">FSC1006</strain>
    </source>
</reference>
<feature type="signal peptide" evidence="1">
    <location>
        <begin position="1"/>
        <end position="20"/>
    </location>
</feature>